<protein>
    <submittedName>
        <fullName evidence="2">Uncharacterized protein</fullName>
    </submittedName>
</protein>
<dbReference type="AlphaFoldDB" id="A0A7W7CZV5"/>
<sequence length="159" mass="17206">MADAEQTTDADEQLSRMQLGRLADPDPRVRELAADEAGDQLRRRGLDQKVVETAVARLVEASLVEQDGRALESALNACSDAASVFELPLPIVEPLTSLAPRLPCGLIGYVVQILASTHDPKARTAIAAYADHPDLELRRATDDALIELAGRQASWRSPK</sequence>
<evidence type="ECO:0000313" key="2">
    <source>
        <dbReference type="EMBL" id="MBB4696096.1"/>
    </source>
</evidence>
<dbReference type="RefSeq" id="WP_184954355.1">
    <property type="nucleotide sequence ID" value="NZ_BOMC01000058.1"/>
</dbReference>
<accession>A0A7W7CZV5</accession>
<evidence type="ECO:0000256" key="1">
    <source>
        <dbReference type="SAM" id="MobiDB-lite"/>
    </source>
</evidence>
<feature type="region of interest" description="Disordered" evidence="1">
    <location>
        <begin position="1"/>
        <end position="29"/>
    </location>
</feature>
<dbReference type="Proteomes" id="UP000542742">
    <property type="component" value="Unassembled WGS sequence"/>
</dbReference>
<comment type="caution">
    <text evidence="2">The sequence shown here is derived from an EMBL/GenBank/DDBJ whole genome shotgun (WGS) entry which is preliminary data.</text>
</comment>
<gene>
    <name evidence="2" type="ORF">BKA14_006244</name>
</gene>
<dbReference type="EMBL" id="JACHMF010000001">
    <property type="protein sequence ID" value="MBB4696096.1"/>
    <property type="molecule type" value="Genomic_DNA"/>
</dbReference>
<proteinExistence type="predicted"/>
<organism evidence="2 3">
    <name type="scientific">Paractinoplanes abujensis</name>
    <dbReference type="NCBI Taxonomy" id="882441"/>
    <lineage>
        <taxon>Bacteria</taxon>
        <taxon>Bacillati</taxon>
        <taxon>Actinomycetota</taxon>
        <taxon>Actinomycetes</taxon>
        <taxon>Micromonosporales</taxon>
        <taxon>Micromonosporaceae</taxon>
        <taxon>Paractinoplanes</taxon>
    </lineage>
</organism>
<name>A0A7W7CZV5_9ACTN</name>
<reference evidence="2 3" key="1">
    <citation type="submission" date="2020-08" db="EMBL/GenBank/DDBJ databases">
        <title>Sequencing the genomes of 1000 actinobacteria strains.</title>
        <authorList>
            <person name="Klenk H.-P."/>
        </authorList>
    </citation>
    <scope>NUCLEOTIDE SEQUENCE [LARGE SCALE GENOMIC DNA]</scope>
    <source>
        <strain evidence="2 3">DSM 45518</strain>
    </source>
</reference>
<keyword evidence="3" id="KW-1185">Reference proteome</keyword>
<feature type="compositionally biased region" description="Acidic residues" evidence="1">
    <location>
        <begin position="1"/>
        <end position="12"/>
    </location>
</feature>
<evidence type="ECO:0000313" key="3">
    <source>
        <dbReference type="Proteomes" id="UP000542742"/>
    </source>
</evidence>